<dbReference type="EMBL" id="CP028775">
    <property type="protein sequence ID" value="AWU77194.1"/>
    <property type="molecule type" value="Genomic_DNA"/>
</dbReference>
<dbReference type="STRING" id="4909.A0A2U9R764"/>
<feature type="transmembrane region" description="Helical" evidence="7">
    <location>
        <begin position="43"/>
        <end position="67"/>
    </location>
</feature>
<dbReference type="AlphaFoldDB" id="A0A2U9R764"/>
<dbReference type="VEuPathDB" id="FungiDB:C5L36_0C10990"/>
<dbReference type="OrthoDB" id="16510at2759"/>
<evidence type="ECO:0000313" key="9">
    <source>
        <dbReference type="Proteomes" id="UP000249293"/>
    </source>
</evidence>
<keyword evidence="4" id="KW-0256">Endoplasmic reticulum</keyword>
<evidence type="ECO:0000256" key="5">
    <source>
        <dbReference type="ARBA" id="ARBA00022989"/>
    </source>
</evidence>
<evidence type="ECO:0000256" key="7">
    <source>
        <dbReference type="SAM" id="Phobius"/>
    </source>
</evidence>
<keyword evidence="9" id="KW-1185">Reference proteome</keyword>
<dbReference type="RefSeq" id="XP_029322671.1">
    <property type="nucleotide sequence ID" value="XM_029466811.1"/>
</dbReference>
<reference evidence="8 9" key="1">
    <citation type="submission" date="2018-06" db="EMBL/GenBank/DDBJ databases">
        <title>Population genomics shows no distinction between pathogenic Candida krusei and environmental Pichia kudriavzevii: One species, four names.</title>
        <authorList>
            <person name="Douglass A.P."/>
            <person name="Offei B."/>
            <person name="Braun-Galleani S."/>
            <person name="Coughlan A.Y."/>
            <person name="Martos A."/>
            <person name="Ortiz-Merino R.A."/>
            <person name="Byrne K.P."/>
            <person name="Wolfe K.H."/>
        </authorList>
    </citation>
    <scope>NUCLEOTIDE SEQUENCE [LARGE SCALE GENOMIC DNA]</scope>
    <source>
        <strain evidence="8 9">CBS573</strain>
    </source>
</reference>
<evidence type="ECO:0008006" key="10">
    <source>
        <dbReference type="Google" id="ProtNLM"/>
    </source>
</evidence>
<organism evidence="8 9">
    <name type="scientific">Pichia kudriavzevii</name>
    <name type="common">Yeast</name>
    <name type="synonym">Issatchenkia orientalis</name>
    <dbReference type="NCBI Taxonomy" id="4909"/>
    <lineage>
        <taxon>Eukaryota</taxon>
        <taxon>Fungi</taxon>
        <taxon>Dikarya</taxon>
        <taxon>Ascomycota</taxon>
        <taxon>Saccharomycotina</taxon>
        <taxon>Pichiomycetes</taxon>
        <taxon>Pichiales</taxon>
        <taxon>Pichiaceae</taxon>
        <taxon>Pichia</taxon>
    </lineage>
</organism>
<dbReference type="GO" id="GO:0005789">
    <property type="term" value="C:endoplasmic reticulum membrane"/>
    <property type="evidence" value="ECO:0007669"/>
    <property type="project" value="UniProtKB-SubCell"/>
</dbReference>
<dbReference type="Pfam" id="PF07019">
    <property type="entry name" value="EMC6"/>
    <property type="match status" value="1"/>
</dbReference>
<dbReference type="GeneID" id="40384989"/>
<comment type="similarity">
    <text evidence="2">Belongs to the EMC6 family.</text>
</comment>
<evidence type="ECO:0000313" key="8">
    <source>
        <dbReference type="EMBL" id="AWU77194.1"/>
    </source>
</evidence>
<accession>A0A2U9R764</accession>
<gene>
    <name evidence="8" type="ORF">C5L36_0C10990</name>
</gene>
<keyword evidence="5 7" id="KW-1133">Transmembrane helix</keyword>
<evidence type="ECO:0000256" key="3">
    <source>
        <dbReference type="ARBA" id="ARBA00022692"/>
    </source>
</evidence>
<dbReference type="InterPro" id="IPR029008">
    <property type="entry name" value="EMC6-like"/>
</dbReference>
<protein>
    <recommendedName>
        <fullName evidence="10">ER membrane protein complex subunit 6</fullName>
    </recommendedName>
</protein>
<evidence type="ECO:0000256" key="2">
    <source>
        <dbReference type="ARBA" id="ARBA00009436"/>
    </source>
</evidence>
<evidence type="ECO:0000256" key="6">
    <source>
        <dbReference type="ARBA" id="ARBA00023136"/>
    </source>
</evidence>
<dbReference type="KEGG" id="pkz:C5L36_0C10990"/>
<evidence type="ECO:0000256" key="4">
    <source>
        <dbReference type="ARBA" id="ARBA00022824"/>
    </source>
</evidence>
<keyword evidence="3 7" id="KW-0812">Transmembrane</keyword>
<keyword evidence="6 7" id="KW-0472">Membrane</keyword>
<dbReference type="Proteomes" id="UP000249293">
    <property type="component" value="Chromosome 3"/>
</dbReference>
<comment type="subcellular location">
    <subcellularLocation>
        <location evidence="1">Endoplasmic reticulum membrane</location>
        <topology evidence="1">Multi-pass membrane protein</topology>
    </subcellularLocation>
</comment>
<evidence type="ECO:0000256" key="1">
    <source>
        <dbReference type="ARBA" id="ARBA00004477"/>
    </source>
</evidence>
<proteinExistence type="inferred from homology"/>
<sequence>MPTREDSVYLPSQIHNHKILQYYKDVSDMVLGSACGILQLEGLYGLIFFVVGTILTGSLYQFAMTTFGRKGNEKIRLDDYYQHPIKEIYLGELGRQFATFVMMWCLLGAIVSY</sequence>
<name>A0A2U9R764_PICKU</name>